<reference evidence="5 6" key="1">
    <citation type="submission" date="2016-10" db="EMBL/GenBank/DDBJ databases">
        <authorList>
            <person name="de Groot N.N."/>
        </authorList>
    </citation>
    <scope>NUCLEOTIDE SEQUENCE [LARGE SCALE GENOMIC DNA]</scope>
    <source>
        <strain evidence="5 6">DSM 17890</strain>
    </source>
</reference>
<comment type="similarity">
    <text evidence="1 2">Belongs to the Cu-Zn superoxide dismutase family.</text>
</comment>
<dbReference type="Gene3D" id="2.60.40.200">
    <property type="entry name" value="Superoxide dismutase, copper/zinc binding domain"/>
    <property type="match status" value="1"/>
</dbReference>
<dbReference type="GO" id="GO:0004784">
    <property type="term" value="F:superoxide dismutase activity"/>
    <property type="evidence" value="ECO:0007669"/>
    <property type="project" value="UniProtKB-EC"/>
</dbReference>
<dbReference type="Pfam" id="PF00080">
    <property type="entry name" value="Sod_Cu"/>
    <property type="match status" value="1"/>
</dbReference>
<keyword evidence="3" id="KW-0732">Signal</keyword>
<dbReference type="Proteomes" id="UP000199118">
    <property type="component" value="Unassembled WGS sequence"/>
</dbReference>
<evidence type="ECO:0000259" key="4">
    <source>
        <dbReference type="Pfam" id="PF00080"/>
    </source>
</evidence>
<comment type="cofactor">
    <cofactor evidence="2">
        <name>Zn(2+)</name>
        <dbReference type="ChEBI" id="CHEBI:29105"/>
    </cofactor>
    <text evidence="2">Binds 1 zinc ion per subunit.</text>
</comment>
<keyword evidence="2" id="KW-0479">Metal-binding</keyword>
<evidence type="ECO:0000313" key="5">
    <source>
        <dbReference type="EMBL" id="SDW25292.1"/>
    </source>
</evidence>
<dbReference type="AlphaFoldDB" id="A0A1H2S0N1"/>
<sequence length="169" mass="16666">MFRFNPSFAAAGFLAALALPAHAEGPATAELRAPDGAGFGTVTLTDTRAGLLVAADLHGVPEGPHGFHIHATGACAPDFGAAGGHFVGAGDAHGMMATDAPHAGDLPNIHAPESGTVMIEALKPGLTLADLFDEDGAAIVIHAGADDYASQPSGDAGARIACGVIEPAA</sequence>
<feature type="chain" id="PRO_5011478989" description="Superoxide dismutase [Cu-Zn]" evidence="3">
    <location>
        <begin position="24"/>
        <end position="169"/>
    </location>
</feature>
<evidence type="ECO:0000256" key="3">
    <source>
        <dbReference type="SAM" id="SignalP"/>
    </source>
</evidence>
<dbReference type="CDD" id="cd00305">
    <property type="entry name" value="Cu-Zn_Superoxide_Dismutase"/>
    <property type="match status" value="1"/>
</dbReference>
<name>A0A1H2S0N1_9RHOB</name>
<dbReference type="InterPro" id="IPR024134">
    <property type="entry name" value="SOD_Cu/Zn_/chaperone"/>
</dbReference>
<keyword evidence="2" id="KW-0560">Oxidoreductase</keyword>
<feature type="signal peptide" evidence="3">
    <location>
        <begin position="1"/>
        <end position="23"/>
    </location>
</feature>
<keyword evidence="6" id="KW-1185">Reference proteome</keyword>
<keyword evidence="2" id="KW-0862">Zinc</keyword>
<dbReference type="GO" id="GO:0005507">
    <property type="term" value="F:copper ion binding"/>
    <property type="evidence" value="ECO:0007669"/>
    <property type="project" value="InterPro"/>
</dbReference>
<dbReference type="STRING" id="356660.SAMN05444336_101515"/>
<feature type="domain" description="Superoxide dismutase copper/zinc binding" evidence="4">
    <location>
        <begin position="40"/>
        <end position="165"/>
    </location>
</feature>
<dbReference type="InterPro" id="IPR018152">
    <property type="entry name" value="SOD_Cu/Zn_BS"/>
</dbReference>
<evidence type="ECO:0000256" key="1">
    <source>
        <dbReference type="ARBA" id="ARBA00010457"/>
    </source>
</evidence>
<proteinExistence type="inferred from homology"/>
<dbReference type="EMBL" id="FNMZ01000001">
    <property type="protein sequence ID" value="SDW25292.1"/>
    <property type="molecule type" value="Genomic_DNA"/>
</dbReference>
<dbReference type="OrthoDB" id="5431326at2"/>
<comment type="cofactor">
    <cofactor evidence="2">
        <name>Cu cation</name>
        <dbReference type="ChEBI" id="CHEBI:23378"/>
    </cofactor>
    <text evidence="2">Binds 1 copper ion per subunit.</text>
</comment>
<dbReference type="PANTHER" id="PTHR10003">
    <property type="entry name" value="SUPEROXIDE DISMUTASE CU-ZN -RELATED"/>
    <property type="match status" value="1"/>
</dbReference>
<dbReference type="InterPro" id="IPR001424">
    <property type="entry name" value="SOD_Cu_Zn_dom"/>
</dbReference>
<dbReference type="SUPFAM" id="SSF49329">
    <property type="entry name" value="Cu,Zn superoxide dismutase-like"/>
    <property type="match status" value="1"/>
</dbReference>
<evidence type="ECO:0000256" key="2">
    <source>
        <dbReference type="RuleBase" id="RU000393"/>
    </source>
</evidence>
<keyword evidence="2" id="KW-0186">Copper</keyword>
<dbReference type="EC" id="1.15.1.1" evidence="2"/>
<accession>A0A1H2S0N1</accession>
<dbReference type="PROSITE" id="PS00332">
    <property type="entry name" value="SOD_CU_ZN_2"/>
    <property type="match status" value="1"/>
</dbReference>
<comment type="catalytic activity">
    <reaction evidence="2">
        <text>2 superoxide + 2 H(+) = H2O2 + O2</text>
        <dbReference type="Rhea" id="RHEA:20696"/>
        <dbReference type="ChEBI" id="CHEBI:15378"/>
        <dbReference type="ChEBI" id="CHEBI:15379"/>
        <dbReference type="ChEBI" id="CHEBI:16240"/>
        <dbReference type="ChEBI" id="CHEBI:18421"/>
        <dbReference type="EC" id="1.15.1.1"/>
    </reaction>
</comment>
<dbReference type="InterPro" id="IPR036423">
    <property type="entry name" value="SOD-like_Cu/Zn_dom_sf"/>
</dbReference>
<evidence type="ECO:0000313" key="6">
    <source>
        <dbReference type="Proteomes" id="UP000199118"/>
    </source>
</evidence>
<protein>
    <recommendedName>
        <fullName evidence="2">Superoxide dismutase [Cu-Zn]</fullName>
        <ecNumber evidence="2">1.15.1.1</ecNumber>
    </recommendedName>
</protein>
<organism evidence="5 6">
    <name type="scientific">Albimonas donghaensis</name>
    <dbReference type="NCBI Taxonomy" id="356660"/>
    <lineage>
        <taxon>Bacteria</taxon>
        <taxon>Pseudomonadati</taxon>
        <taxon>Pseudomonadota</taxon>
        <taxon>Alphaproteobacteria</taxon>
        <taxon>Rhodobacterales</taxon>
        <taxon>Paracoccaceae</taxon>
        <taxon>Albimonas</taxon>
    </lineage>
</organism>
<comment type="function">
    <text evidence="2">Destroys radicals which are normally produced within the cells and which are toxic to biological systems.</text>
</comment>
<gene>
    <name evidence="5" type="ORF">SAMN05444336_101515</name>
</gene>
<dbReference type="RefSeq" id="WP_092679557.1">
    <property type="nucleotide sequence ID" value="NZ_FNMZ01000001.1"/>
</dbReference>